<protein>
    <submittedName>
        <fullName evidence="3">Uncharacterized protein</fullName>
    </submittedName>
</protein>
<dbReference type="EMBL" id="UINC01087502">
    <property type="protein sequence ID" value="SVC36922.1"/>
    <property type="molecule type" value="Genomic_DNA"/>
</dbReference>
<reference evidence="3" key="1">
    <citation type="submission" date="2018-05" db="EMBL/GenBank/DDBJ databases">
        <authorList>
            <person name="Lanie J.A."/>
            <person name="Ng W.-L."/>
            <person name="Kazmierczak K.M."/>
            <person name="Andrzejewski T.M."/>
            <person name="Davidsen T.M."/>
            <person name="Wayne K.J."/>
            <person name="Tettelin H."/>
            <person name="Glass J.I."/>
            <person name="Rusch D."/>
            <person name="Podicherti R."/>
            <person name="Tsui H.-C.T."/>
            <person name="Winkler M.E."/>
        </authorList>
    </citation>
    <scope>NUCLEOTIDE SEQUENCE</scope>
</reference>
<keyword evidence="2" id="KW-1133">Transmembrane helix</keyword>
<feature type="compositionally biased region" description="Basic and acidic residues" evidence="1">
    <location>
        <begin position="191"/>
        <end position="205"/>
    </location>
</feature>
<evidence type="ECO:0000313" key="3">
    <source>
        <dbReference type="EMBL" id="SVC36922.1"/>
    </source>
</evidence>
<feature type="region of interest" description="Disordered" evidence="1">
    <location>
        <begin position="37"/>
        <end position="69"/>
    </location>
</feature>
<evidence type="ECO:0000256" key="1">
    <source>
        <dbReference type="SAM" id="MobiDB-lite"/>
    </source>
</evidence>
<keyword evidence="2" id="KW-0812">Transmembrane</keyword>
<feature type="compositionally biased region" description="Basic and acidic residues" evidence="1">
    <location>
        <begin position="37"/>
        <end position="49"/>
    </location>
</feature>
<name>A0A382LP84_9ZZZZ</name>
<feature type="transmembrane region" description="Helical" evidence="2">
    <location>
        <begin position="79"/>
        <end position="99"/>
    </location>
</feature>
<sequence>MSKPRHHPRTASQVKLRLRLPTDGSVDLDKLRAALEARLEKPPAPEPEVKVVPVPARPKPQPEPQPKSSGVWQWINNNAPTAVSIFSAVLAFFFGLIYIGQKSTGGSVWPLLGWVFFASIGVFAISFAVVVFRQLKLEDSAASKHWAEIKENPKKAYVPALIFAGVTVAVLFGLALFQSPPTEIAQGKGKSKTETPVKPTKDPTGEPKNPLVIPPIPPSKTKQIDTPKPTVPEAIPLKPAEGYGGRLGTVCGVFGLMGLG</sequence>
<feature type="compositionally biased region" description="Pro residues" evidence="1">
    <location>
        <begin position="55"/>
        <end position="65"/>
    </location>
</feature>
<evidence type="ECO:0000256" key="2">
    <source>
        <dbReference type="SAM" id="Phobius"/>
    </source>
</evidence>
<organism evidence="3">
    <name type="scientific">marine metagenome</name>
    <dbReference type="NCBI Taxonomy" id="408172"/>
    <lineage>
        <taxon>unclassified sequences</taxon>
        <taxon>metagenomes</taxon>
        <taxon>ecological metagenomes</taxon>
    </lineage>
</organism>
<feature type="transmembrane region" description="Helical" evidence="2">
    <location>
        <begin position="156"/>
        <end position="177"/>
    </location>
</feature>
<proteinExistence type="predicted"/>
<keyword evidence="2" id="KW-0472">Membrane</keyword>
<feature type="transmembrane region" description="Helical" evidence="2">
    <location>
        <begin position="111"/>
        <end position="135"/>
    </location>
</feature>
<gene>
    <name evidence="3" type="ORF">METZ01_LOCUS289776</name>
</gene>
<feature type="non-terminal residue" evidence="3">
    <location>
        <position position="260"/>
    </location>
</feature>
<feature type="region of interest" description="Disordered" evidence="1">
    <location>
        <begin position="184"/>
        <end position="231"/>
    </location>
</feature>
<dbReference type="AlphaFoldDB" id="A0A382LP84"/>
<accession>A0A382LP84</accession>